<evidence type="ECO:0008006" key="5">
    <source>
        <dbReference type="Google" id="ProtNLM"/>
    </source>
</evidence>
<evidence type="ECO:0000313" key="4">
    <source>
        <dbReference type="Proteomes" id="UP000034291"/>
    </source>
</evidence>
<dbReference type="PRINTS" id="PR00080">
    <property type="entry name" value="SDRFAMILY"/>
</dbReference>
<dbReference type="STRING" id="308745.A0A0F8U1J0"/>
<evidence type="ECO:0000313" key="3">
    <source>
        <dbReference type="EMBL" id="KKK13453.1"/>
    </source>
</evidence>
<dbReference type="EMBL" id="JZBS01003804">
    <property type="protein sequence ID" value="KKK13453.1"/>
    <property type="molecule type" value="Genomic_DNA"/>
</dbReference>
<evidence type="ECO:0000256" key="2">
    <source>
        <dbReference type="ARBA" id="ARBA00022857"/>
    </source>
</evidence>
<evidence type="ECO:0000256" key="1">
    <source>
        <dbReference type="ARBA" id="ARBA00006484"/>
    </source>
</evidence>
<dbReference type="Proteomes" id="UP000034291">
    <property type="component" value="Unassembled WGS sequence"/>
</dbReference>
<dbReference type="OrthoDB" id="1669814at2759"/>
<dbReference type="Gene3D" id="3.40.50.720">
    <property type="entry name" value="NAD(P)-binding Rossmann-like Domain"/>
    <property type="match status" value="1"/>
</dbReference>
<dbReference type="CDD" id="cd05233">
    <property type="entry name" value="SDR_c"/>
    <property type="match status" value="1"/>
</dbReference>
<comment type="caution">
    <text evidence="3">The sequence shown here is derived from an EMBL/GenBank/DDBJ whole genome shotgun (WGS) entry which is preliminary data.</text>
</comment>
<dbReference type="InterPro" id="IPR020904">
    <property type="entry name" value="Sc_DH/Rdtase_CS"/>
</dbReference>
<proteinExistence type="inferred from homology"/>
<sequence length="264" mass="28097">MEFHGKTYIVTGGNSGIGLAVVKTLLSSGATVHIIDLAASIPPDLVGFEPKSRLHCHSPIDVSSREQVVTVFETITTTSPDLHGIVNAAGTIPDMDPIALPEPDAQFRHILEVNLFGTWNTGSAFLNYIATKHPELKESVSKLPPPTVELASVVNVSSMAAVKTTLGFASYNTSKHAVVGLTKSWAKDFIQRGVRVNCVAPGFTNTPLLLHGVEPAVIEHFLGSATIGRMARPEEIAEVIVFLLSERASYMTGQMVSVEGGASL</sequence>
<comment type="similarity">
    <text evidence="1">Belongs to the short-chain dehydrogenases/reductases (SDR) family.</text>
</comment>
<dbReference type="GO" id="GO:0044550">
    <property type="term" value="P:secondary metabolite biosynthetic process"/>
    <property type="evidence" value="ECO:0007669"/>
    <property type="project" value="UniProtKB-ARBA"/>
</dbReference>
<dbReference type="SUPFAM" id="SSF51735">
    <property type="entry name" value="NAD(P)-binding Rossmann-fold domains"/>
    <property type="match status" value="1"/>
</dbReference>
<dbReference type="PRINTS" id="PR00081">
    <property type="entry name" value="GDHRDH"/>
</dbReference>
<gene>
    <name evidence="3" type="ORF">ARAM_000910</name>
</gene>
<dbReference type="InterPro" id="IPR002347">
    <property type="entry name" value="SDR_fam"/>
</dbReference>
<dbReference type="Pfam" id="PF13561">
    <property type="entry name" value="adh_short_C2"/>
    <property type="match status" value="1"/>
</dbReference>
<accession>A0A0F8U1J0</accession>
<protein>
    <recommendedName>
        <fullName evidence="5">NAD(P)-binding protein</fullName>
    </recommendedName>
</protein>
<dbReference type="AlphaFoldDB" id="A0A0F8U1J0"/>
<dbReference type="GO" id="GO:0016616">
    <property type="term" value="F:oxidoreductase activity, acting on the CH-OH group of donors, NAD or NADP as acceptor"/>
    <property type="evidence" value="ECO:0007669"/>
    <property type="project" value="TreeGrafter"/>
</dbReference>
<organism evidence="3 4">
    <name type="scientific">Aspergillus rambellii</name>
    <dbReference type="NCBI Taxonomy" id="308745"/>
    <lineage>
        <taxon>Eukaryota</taxon>
        <taxon>Fungi</taxon>
        <taxon>Dikarya</taxon>
        <taxon>Ascomycota</taxon>
        <taxon>Pezizomycotina</taxon>
        <taxon>Eurotiomycetes</taxon>
        <taxon>Eurotiomycetidae</taxon>
        <taxon>Eurotiales</taxon>
        <taxon>Aspergillaceae</taxon>
        <taxon>Aspergillus</taxon>
        <taxon>Aspergillus subgen. Nidulantes</taxon>
    </lineage>
</organism>
<keyword evidence="2" id="KW-0521">NADP</keyword>
<dbReference type="PANTHER" id="PTHR42760">
    <property type="entry name" value="SHORT-CHAIN DEHYDROGENASES/REDUCTASES FAMILY MEMBER"/>
    <property type="match status" value="1"/>
</dbReference>
<keyword evidence="4" id="KW-1185">Reference proteome</keyword>
<reference evidence="3 4" key="1">
    <citation type="submission" date="2015-02" db="EMBL/GenBank/DDBJ databases">
        <title>Draft Genome Sequences of Two Closely-Related Aflatoxigenic Aspergillus Species Obtained from the Cote d'Ivoire.</title>
        <authorList>
            <person name="Moore G.G."/>
            <person name="Beltz S.B."/>
            <person name="Mack B.M."/>
        </authorList>
    </citation>
    <scope>NUCLEOTIDE SEQUENCE [LARGE SCALE GENOMIC DNA]</scope>
    <source>
        <strain evidence="3 4">SRRC1468</strain>
    </source>
</reference>
<name>A0A0F8U1J0_9EURO</name>
<dbReference type="PROSITE" id="PS00061">
    <property type="entry name" value="ADH_SHORT"/>
    <property type="match status" value="1"/>
</dbReference>
<dbReference type="FunFam" id="3.40.50.720:FF:000084">
    <property type="entry name" value="Short-chain dehydrogenase reductase"/>
    <property type="match status" value="1"/>
</dbReference>
<dbReference type="InterPro" id="IPR036291">
    <property type="entry name" value="NAD(P)-bd_dom_sf"/>
</dbReference>